<dbReference type="InterPro" id="IPR036390">
    <property type="entry name" value="WH_DNA-bd_sf"/>
</dbReference>
<evidence type="ECO:0000259" key="1">
    <source>
        <dbReference type="PROSITE" id="PS50995"/>
    </source>
</evidence>
<gene>
    <name evidence="2" type="ORF">NQU55_14070</name>
</gene>
<dbReference type="GO" id="GO:0006950">
    <property type="term" value="P:response to stress"/>
    <property type="evidence" value="ECO:0007669"/>
    <property type="project" value="TreeGrafter"/>
</dbReference>
<dbReference type="Gene3D" id="1.10.10.10">
    <property type="entry name" value="Winged helix-like DNA-binding domain superfamily/Winged helix DNA-binding domain"/>
    <property type="match status" value="1"/>
</dbReference>
<sequence length="158" mass="17672">MAEQEQYEELARQLSAVAAARRDLARVLPADCSPASAVVLMTLRQYGEMRMGKLAELLLIDMSVTSRHVAYAEARGWLERHPDPADRRSRLLRISPGGEALLRQVSGRYTQALATCLQDWSSEDVGRLIELLGRFRESFDGCRTPRTAWTGTADPQDP</sequence>
<dbReference type="SUPFAM" id="SSF46785">
    <property type="entry name" value="Winged helix' DNA-binding domain"/>
    <property type="match status" value="1"/>
</dbReference>
<evidence type="ECO:0000313" key="2">
    <source>
        <dbReference type="EMBL" id="MCQ8770888.1"/>
    </source>
</evidence>
<name>A0A9X2LGT8_9ACTN</name>
<dbReference type="InterPro" id="IPR000835">
    <property type="entry name" value="HTH_MarR-typ"/>
</dbReference>
<dbReference type="RefSeq" id="WP_168094209.1">
    <property type="nucleotide sequence ID" value="NZ_JAATER010000223.1"/>
</dbReference>
<organism evidence="2 3">
    <name type="scientific">Streptomyces telluris</name>
    <dbReference type="NCBI Taxonomy" id="2720021"/>
    <lineage>
        <taxon>Bacteria</taxon>
        <taxon>Bacillati</taxon>
        <taxon>Actinomycetota</taxon>
        <taxon>Actinomycetes</taxon>
        <taxon>Kitasatosporales</taxon>
        <taxon>Streptomycetaceae</taxon>
        <taxon>Streptomyces</taxon>
    </lineage>
</organism>
<protein>
    <submittedName>
        <fullName evidence="2">MarR family winged helix-turn-helix transcriptional regulator</fullName>
    </submittedName>
</protein>
<dbReference type="InterPro" id="IPR039422">
    <property type="entry name" value="MarR/SlyA-like"/>
</dbReference>
<evidence type="ECO:0000313" key="3">
    <source>
        <dbReference type="Proteomes" id="UP001142374"/>
    </source>
</evidence>
<dbReference type="EMBL" id="JANIID010000010">
    <property type="protein sequence ID" value="MCQ8770888.1"/>
    <property type="molecule type" value="Genomic_DNA"/>
</dbReference>
<reference evidence="2" key="1">
    <citation type="submission" date="2022-06" db="EMBL/GenBank/DDBJ databases">
        <title>WGS of actinobacteria.</title>
        <authorList>
            <person name="Thawai C."/>
        </authorList>
    </citation>
    <scope>NUCLEOTIDE SEQUENCE</scope>
    <source>
        <strain evidence="2">AA8</strain>
    </source>
</reference>
<feature type="domain" description="HTH marR-type" evidence="1">
    <location>
        <begin position="7"/>
        <end position="137"/>
    </location>
</feature>
<dbReference type="SMART" id="SM00347">
    <property type="entry name" value="HTH_MARR"/>
    <property type="match status" value="1"/>
</dbReference>
<proteinExistence type="predicted"/>
<dbReference type="PANTHER" id="PTHR33164">
    <property type="entry name" value="TRANSCRIPTIONAL REGULATOR, MARR FAMILY"/>
    <property type="match status" value="1"/>
</dbReference>
<dbReference type="Pfam" id="PF01047">
    <property type="entry name" value="MarR"/>
    <property type="match status" value="1"/>
</dbReference>
<comment type="caution">
    <text evidence="2">The sequence shown here is derived from an EMBL/GenBank/DDBJ whole genome shotgun (WGS) entry which is preliminary data.</text>
</comment>
<accession>A0A9X2LGT8</accession>
<dbReference type="AlphaFoldDB" id="A0A9X2LGT8"/>
<dbReference type="GO" id="GO:0003700">
    <property type="term" value="F:DNA-binding transcription factor activity"/>
    <property type="evidence" value="ECO:0007669"/>
    <property type="project" value="InterPro"/>
</dbReference>
<dbReference type="PRINTS" id="PR00598">
    <property type="entry name" value="HTHMARR"/>
</dbReference>
<dbReference type="PANTHER" id="PTHR33164:SF57">
    <property type="entry name" value="MARR-FAMILY TRANSCRIPTIONAL REGULATOR"/>
    <property type="match status" value="1"/>
</dbReference>
<keyword evidence="3" id="KW-1185">Reference proteome</keyword>
<dbReference type="Proteomes" id="UP001142374">
    <property type="component" value="Unassembled WGS sequence"/>
</dbReference>
<dbReference type="PROSITE" id="PS50995">
    <property type="entry name" value="HTH_MARR_2"/>
    <property type="match status" value="1"/>
</dbReference>
<dbReference type="InterPro" id="IPR036388">
    <property type="entry name" value="WH-like_DNA-bd_sf"/>
</dbReference>